<dbReference type="STRING" id="205917.A0A4Y9ZD24"/>
<proteinExistence type="inferred from homology"/>
<keyword evidence="4 9" id="KW-0679">Respiratory chain</keyword>
<name>A0A4Y9ZD24_9AGAM</name>
<protein>
    <recommendedName>
        <fullName evidence="9">Cytochrome b-c1 complex subunit 7</fullName>
    </recommendedName>
</protein>
<evidence type="ECO:0000313" key="11">
    <source>
        <dbReference type="Proteomes" id="UP000298327"/>
    </source>
</evidence>
<dbReference type="Proteomes" id="UP000298327">
    <property type="component" value="Unassembled WGS sequence"/>
</dbReference>
<organism evidence="10 11">
    <name type="scientific">Dentipellis fragilis</name>
    <dbReference type="NCBI Taxonomy" id="205917"/>
    <lineage>
        <taxon>Eukaryota</taxon>
        <taxon>Fungi</taxon>
        <taxon>Dikarya</taxon>
        <taxon>Basidiomycota</taxon>
        <taxon>Agaricomycotina</taxon>
        <taxon>Agaricomycetes</taxon>
        <taxon>Russulales</taxon>
        <taxon>Hericiaceae</taxon>
        <taxon>Dentipellis</taxon>
    </lineage>
</organism>
<evidence type="ECO:0000256" key="8">
    <source>
        <dbReference type="ARBA" id="ARBA00023136"/>
    </source>
</evidence>
<accession>A0A4Y9ZD24</accession>
<dbReference type="PIRSF" id="PIRSF000022">
    <property type="entry name" value="Bc1_14K"/>
    <property type="match status" value="1"/>
</dbReference>
<comment type="function">
    <text evidence="9">Component of the ubiquinol-cytochrome c oxidoreductase, a multisubunit transmembrane complex that is part of the mitochondrial electron transport chain which drives oxidative phosphorylation.</text>
</comment>
<dbReference type="FunFam" id="1.10.1090.10:FF:000001">
    <property type="entry name" value="Cytochrome b-c1 complex subunit 7"/>
    <property type="match status" value="1"/>
</dbReference>
<sequence>MLFGPLGPSLAPYVRSSRTLRGWVTPIAKWYANLTGYRRMGLVYDDLLVEERPDVQKALSRLTPRQEFDRAYRIKRAAQQSILHKDLDSPDWIKPEEDIRYLKPHVQAVEAEDNERRTWDTIQVERRK</sequence>
<dbReference type="SUPFAM" id="SSF81524">
    <property type="entry name" value="14 kDa protein of cytochrome bc1 complex (Ubiquinol-cytochrome c reductase)"/>
    <property type="match status" value="1"/>
</dbReference>
<gene>
    <name evidence="10" type="ORF">EVG20_g1264</name>
</gene>
<dbReference type="OrthoDB" id="425749at2759"/>
<keyword evidence="8 9" id="KW-0472">Membrane</keyword>
<comment type="caution">
    <text evidence="10">The sequence shown here is derived from an EMBL/GenBank/DDBJ whole genome shotgun (WGS) entry which is preliminary data.</text>
</comment>
<dbReference type="PANTHER" id="PTHR12022">
    <property type="entry name" value="UBIQUINOL-CYTOCHROME C REDUCTASE COMPLEX 14 KD PROTEIN"/>
    <property type="match status" value="1"/>
</dbReference>
<keyword evidence="7 9" id="KW-0496">Mitochondrion</keyword>
<comment type="subcellular location">
    <subcellularLocation>
        <location evidence="1">Mitochondrion inner membrane</location>
        <topology evidence="1">Peripheral membrane protein</topology>
        <orientation evidence="1">Matrix side</orientation>
    </subcellularLocation>
</comment>
<keyword evidence="6 9" id="KW-0249">Electron transport</keyword>
<evidence type="ECO:0000256" key="4">
    <source>
        <dbReference type="ARBA" id="ARBA00022660"/>
    </source>
</evidence>
<evidence type="ECO:0000256" key="9">
    <source>
        <dbReference type="PIRNR" id="PIRNR000022"/>
    </source>
</evidence>
<evidence type="ECO:0000256" key="7">
    <source>
        <dbReference type="ARBA" id="ARBA00023128"/>
    </source>
</evidence>
<dbReference type="Gene3D" id="1.10.1090.10">
    <property type="entry name" value="Cytochrome b-c1 complex subunit 7"/>
    <property type="match status" value="1"/>
</dbReference>
<evidence type="ECO:0000256" key="2">
    <source>
        <dbReference type="ARBA" id="ARBA00008554"/>
    </source>
</evidence>
<dbReference type="GO" id="GO:0005743">
    <property type="term" value="C:mitochondrial inner membrane"/>
    <property type="evidence" value="ECO:0007669"/>
    <property type="project" value="UniProtKB-SubCell"/>
</dbReference>
<keyword evidence="11" id="KW-1185">Reference proteome</keyword>
<evidence type="ECO:0000256" key="3">
    <source>
        <dbReference type="ARBA" id="ARBA00022448"/>
    </source>
</evidence>
<evidence type="ECO:0000256" key="6">
    <source>
        <dbReference type="ARBA" id="ARBA00022982"/>
    </source>
</evidence>
<dbReference type="Pfam" id="PF02271">
    <property type="entry name" value="UCR_14kD"/>
    <property type="match status" value="1"/>
</dbReference>
<comment type="similarity">
    <text evidence="2 9">Belongs to the UQCRB/QCR7 family.</text>
</comment>
<dbReference type="GO" id="GO:0045275">
    <property type="term" value="C:respiratory chain complex III"/>
    <property type="evidence" value="ECO:0007669"/>
    <property type="project" value="InterPro"/>
</dbReference>
<dbReference type="GO" id="GO:0006122">
    <property type="term" value="P:mitochondrial electron transport, ubiquinol to cytochrome c"/>
    <property type="evidence" value="ECO:0007669"/>
    <property type="project" value="InterPro"/>
</dbReference>
<reference evidence="10 11" key="1">
    <citation type="submission" date="2019-02" db="EMBL/GenBank/DDBJ databases">
        <title>Genome sequencing of the rare red list fungi Dentipellis fragilis.</title>
        <authorList>
            <person name="Buettner E."/>
            <person name="Kellner H."/>
        </authorList>
    </citation>
    <scope>NUCLEOTIDE SEQUENCE [LARGE SCALE GENOMIC DNA]</scope>
    <source>
        <strain evidence="10 11">DSM 105465</strain>
    </source>
</reference>
<dbReference type="PANTHER" id="PTHR12022:SF0">
    <property type="entry name" value="CYTOCHROME B-C1 COMPLEX SUBUNIT 7"/>
    <property type="match status" value="1"/>
</dbReference>
<evidence type="ECO:0000256" key="1">
    <source>
        <dbReference type="ARBA" id="ARBA00004443"/>
    </source>
</evidence>
<keyword evidence="5 9" id="KW-0999">Mitochondrion inner membrane</keyword>
<dbReference type="AlphaFoldDB" id="A0A4Y9ZD24"/>
<evidence type="ECO:0000256" key="5">
    <source>
        <dbReference type="ARBA" id="ARBA00022792"/>
    </source>
</evidence>
<dbReference type="InterPro" id="IPR003197">
    <property type="entry name" value="QCR7"/>
</dbReference>
<dbReference type="EMBL" id="SEOQ01000038">
    <property type="protein sequence ID" value="TFY71743.1"/>
    <property type="molecule type" value="Genomic_DNA"/>
</dbReference>
<keyword evidence="3 9" id="KW-0813">Transport</keyword>
<evidence type="ECO:0000313" key="10">
    <source>
        <dbReference type="EMBL" id="TFY71743.1"/>
    </source>
</evidence>
<dbReference type="InterPro" id="IPR036544">
    <property type="entry name" value="QCR7_sf"/>
</dbReference>